<dbReference type="InterPro" id="IPR022712">
    <property type="entry name" value="Beta_Casp"/>
</dbReference>
<dbReference type="RefSeq" id="WP_010938822.1">
    <property type="nucleotide sequence ID" value="NC_008751.1"/>
</dbReference>
<dbReference type="PANTHER" id="PTHR11203">
    <property type="entry name" value="CLEAVAGE AND POLYADENYLATION SPECIFICITY FACTOR FAMILY MEMBER"/>
    <property type="match status" value="1"/>
</dbReference>
<dbReference type="Pfam" id="PF07521">
    <property type="entry name" value="RMMBL"/>
    <property type="match status" value="1"/>
</dbReference>
<evidence type="ECO:0000313" key="5">
    <source>
        <dbReference type="Proteomes" id="UP000009173"/>
    </source>
</evidence>
<sequence length="536" mass="59894">MKVQFLGAAQTVTGSCYMIEANGVRFAIDCGMHQGNTEIEKRNDDTEIYRPSDIAFFLVTHAHIDHTGLLPAMTRNGFTGPIYCTEPTADLLGIMLQDSAHIQEMEAEWQSRKLSRNGRIKKVEPLYTTEDATRAAEMLRPVDYGNSFEPSPGIRVTYKDAGHILGSAFLELEVTENGRPTRLVFSGDLGRPDALIVNDPQKAAPADYLFLESTYGDRDHKDPRFSRDELAEAIAYSYGNGEKVIIPAFAVERTQEVLYTLYLLHKEGRLPADMPVFVDSPLAIRATEIFRKHPKYYDDNMKKLVDSGEDPLALPNLKYTLNTQDSQALNVRSGPAVIISASGMCNAGRIKHHLRHNLWRPGASIVFVGYQGVGTPGRKIVDGNATVRLFNEDIAVKAKVFTIGSFSAHAGQSQILEWVSAFAHPQMEVFLVHGEEKAQTTLAGLLRERFNLPVSIPGYLEEVTLKPGRESLHQTDEARAHPDVDWEFLLAETEGKVAQLRKRLAGVEKRPWVEQTDIRERLVEINGELLHFLSQL</sequence>
<dbReference type="InterPro" id="IPR001279">
    <property type="entry name" value="Metallo-B-lactamas"/>
</dbReference>
<dbReference type="InterPro" id="IPR011108">
    <property type="entry name" value="RMMBL"/>
</dbReference>
<dbReference type="HOGENOM" id="CLU_009673_5_2_7"/>
<dbReference type="SMART" id="SM01027">
    <property type="entry name" value="Beta-Casp"/>
    <property type="match status" value="1"/>
</dbReference>
<dbReference type="PROSITE" id="PS51257">
    <property type="entry name" value="PROKAR_LIPOPROTEIN"/>
    <property type="match status" value="1"/>
</dbReference>
<evidence type="ECO:0000256" key="1">
    <source>
        <dbReference type="ARBA" id="ARBA00022801"/>
    </source>
</evidence>
<dbReference type="GO" id="GO:0016787">
    <property type="term" value="F:hydrolase activity"/>
    <property type="evidence" value="ECO:0007669"/>
    <property type="project" value="UniProtKB-KW"/>
</dbReference>
<evidence type="ECO:0000313" key="4">
    <source>
        <dbReference type="EMBL" id="ABM28618.1"/>
    </source>
</evidence>
<dbReference type="SMART" id="SM00849">
    <property type="entry name" value="Lactamase_B"/>
    <property type="match status" value="1"/>
</dbReference>
<dbReference type="Proteomes" id="UP000009173">
    <property type="component" value="Chromosome"/>
</dbReference>
<reference evidence="5" key="1">
    <citation type="journal article" date="2009" name="Environ. Microbiol.">
        <title>Contribution of mobile genetic elements to Desulfovibrio vulgaris genome plasticity.</title>
        <authorList>
            <person name="Walker C.B."/>
            <person name="Stolyar S."/>
            <person name="Chivian D."/>
            <person name="Pinel N."/>
            <person name="Gabster J.A."/>
            <person name="Dehal P.S."/>
            <person name="He Z."/>
            <person name="Yang Z.K."/>
            <person name="Yen H.C."/>
            <person name="Zhou J."/>
            <person name="Wall J.D."/>
            <person name="Hazen T.C."/>
            <person name="Arkin A.P."/>
            <person name="Stahl D.A."/>
        </authorList>
    </citation>
    <scope>NUCLEOTIDE SEQUENCE [LARGE SCALE GENOMIC DNA]</scope>
    <source>
        <strain evidence="5">DP4</strain>
    </source>
</reference>
<dbReference type="InterPro" id="IPR036866">
    <property type="entry name" value="RibonucZ/Hydroxyglut_hydro"/>
</dbReference>
<dbReference type="CDD" id="cd16295">
    <property type="entry name" value="TTHA0252-CPSF-like_MBL-fold"/>
    <property type="match status" value="1"/>
</dbReference>
<dbReference type="AlphaFoldDB" id="A0A0H3A7W0"/>
<protein>
    <submittedName>
        <fullName evidence="4">Beta-lactamase domain protein</fullName>
    </submittedName>
</protein>
<organism evidence="4 5">
    <name type="scientific">Nitratidesulfovibrio vulgaris (strain DP4)</name>
    <name type="common">Desulfovibrio vulgaris</name>
    <dbReference type="NCBI Taxonomy" id="391774"/>
    <lineage>
        <taxon>Bacteria</taxon>
        <taxon>Pseudomonadati</taxon>
        <taxon>Thermodesulfobacteriota</taxon>
        <taxon>Desulfovibrionia</taxon>
        <taxon>Desulfovibrionales</taxon>
        <taxon>Desulfovibrionaceae</taxon>
        <taxon>Nitratidesulfovibrio</taxon>
    </lineage>
</organism>
<keyword evidence="1" id="KW-0378">Hydrolase</keyword>
<dbReference type="SMR" id="A0A0H3A7W0"/>
<gene>
    <name evidence="4" type="ordered locus">Dvul_1601</name>
</gene>
<accession>A0A0H3A7W0</accession>
<dbReference type="PANTHER" id="PTHR11203:SF37">
    <property type="entry name" value="INTEGRATOR COMPLEX SUBUNIT 11"/>
    <property type="match status" value="1"/>
</dbReference>
<dbReference type="SUPFAM" id="SSF56281">
    <property type="entry name" value="Metallo-hydrolase/oxidoreductase"/>
    <property type="match status" value="1"/>
</dbReference>
<evidence type="ECO:0000259" key="2">
    <source>
        <dbReference type="SMART" id="SM00849"/>
    </source>
</evidence>
<dbReference type="KEGG" id="dvl:Dvul_1601"/>
<dbReference type="EMBL" id="CP000527">
    <property type="protein sequence ID" value="ABM28618.1"/>
    <property type="molecule type" value="Genomic_DNA"/>
</dbReference>
<proteinExistence type="predicted"/>
<dbReference type="GO" id="GO:0004521">
    <property type="term" value="F:RNA endonuclease activity"/>
    <property type="evidence" value="ECO:0007669"/>
    <property type="project" value="TreeGrafter"/>
</dbReference>
<dbReference type="InterPro" id="IPR050698">
    <property type="entry name" value="MBL"/>
</dbReference>
<dbReference type="Gene3D" id="3.60.15.10">
    <property type="entry name" value="Ribonuclease Z/Hydroxyacylglutathione hydrolase-like"/>
    <property type="match status" value="1"/>
</dbReference>
<dbReference type="Gene3D" id="3.40.50.10890">
    <property type="match status" value="1"/>
</dbReference>
<evidence type="ECO:0000259" key="3">
    <source>
        <dbReference type="SMART" id="SM01027"/>
    </source>
</evidence>
<feature type="domain" description="Beta-Casp" evidence="3">
    <location>
        <begin position="254"/>
        <end position="380"/>
    </location>
</feature>
<dbReference type="Pfam" id="PF16661">
    <property type="entry name" value="Lactamase_B_6"/>
    <property type="match status" value="1"/>
</dbReference>
<dbReference type="Pfam" id="PF10996">
    <property type="entry name" value="Beta-Casp"/>
    <property type="match status" value="1"/>
</dbReference>
<name>A0A0H3A7W0_NITV4</name>
<feature type="domain" description="Metallo-beta-lactamase" evidence="2">
    <location>
        <begin position="13"/>
        <end position="249"/>
    </location>
</feature>